<evidence type="ECO:0000256" key="1">
    <source>
        <dbReference type="ARBA" id="ARBA00012418"/>
    </source>
</evidence>
<organism evidence="3 4">
    <name type="scientific">Geodia barretti</name>
    <name type="common">Barrett's horny sponge</name>
    <dbReference type="NCBI Taxonomy" id="519541"/>
    <lineage>
        <taxon>Eukaryota</taxon>
        <taxon>Metazoa</taxon>
        <taxon>Porifera</taxon>
        <taxon>Demospongiae</taxon>
        <taxon>Heteroscleromorpha</taxon>
        <taxon>Tetractinellida</taxon>
        <taxon>Astrophorina</taxon>
        <taxon>Geodiidae</taxon>
        <taxon>Geodia</taxon>
    </lineage>
</organism>
<evidence type="ECO:0000259" key="2">
    <source>
        <dbReference type="Pfam" id="PF04998"/>
    </source>
</evidence>
<reference evidence="3" key="1">
    <citation type="submission" date="2023-03" db="EMBL/GenBank/DDBJ databases">
        <authorList>
            <person name="Steffen K."/>
            <person name="Cardenas P."/>
        </authorList>
    </citation>
    <scope>NUCLEOTIDE SEQUENCE</scope>
</reference>
<dbReference type="Gene3D" id="1.10.1790.20">
    <property type="match status" value="1"/>
</dbReference>
<gene>
    <name evidence="3" type="ORF">GBAR_LOCUS22378</name>
</gene>
<dbReference type="GO" id="GO:0003899">
    <property type="term" value="F:DNA-directed RNA polymerase activity"/>
    <property type="evidence" value="ECO:0007669"/>
    <property type="project" value="UniProtKB-EC"/>
</dbReference>
<dbReference type="Proteomes" id="UP001174909">
    <property type="component" value="Unassembled WGS sequence"/>
</dbReference>
<keyword evidence="4" id="KW-1185">Reference proteome</keyword>
<dbReference type="EMBL" id="CASHTH010003086">
    <property type="protein sequence ID" value="CAI8040163.1"/>
    <property type="molecule type" value="Genomic_DNA"/>
</dbReference>
<keyword evidence="3" id="KW-0240">DNA-directed RNA polymerase</keyword>
<sequence>MTLRVNDGQQVNAGAALVDGPLDLRELLDVRGLEGLQHYLVDEVQEVYRSQGVGIHDKHIEVILRQMLRRVQVETSGDTEFIPGDVVDKFRFEDQNQRVLAESGEPSTARTLLLGVSKAALTTDSFLSKASFQETTKVLTMAAVASDRDWLRGLKENVIIGRLIPARLDSLLESERHLLRQESLEDFDVELMAPSWLSGQPLAIDGLDAPEGALDLEIDSEVISGQPSGPVADGGGLGDSGYQIRTAEEEEDLLRRAQSLTDGELEGDRDLQATARIFSPFDDEEDDIPAL</sequence>
<dbReference type="AlphaFoldDB" id="A0AA35WZY2"/>
<dbReference type="GO" id="GO:0006351">
    <property type="term" value="P:DNA-templated transcription"/>
    <property type="evidence" value="ECO:0007669"/>
    <property type="project" value="InterPro"/>
</dbReference>
<feature type="domain" description="RNA polymerase Rpb1" evidence="2">
    <location>
        <begin position="7"/>
        <end position="79"/>
    </location>
</feature>
<dbReference type="PANTHER" id="PTHR48443:SF1">
    <property type="entry name" value="DNA-DIRECTED RNA POLYMERASE SUBUNIT BETA"/>
    <property type="match status" value="1"/>
</dbReference>
<dbReference type="InterPro" id="IPR007081">
    <property type="entry name" value="RNA_pol_Rpb1_5"/>
</dbReference>
<dbReference type="GO" id="GO:0000428">
    <property type="term" value="C:DNA-directed RNA polymerase complex"/>
    <property type="evidence" value="ECO:0007669"/>
    <property type="project" value="UniProtKB-KW"/>
</dbReference>
<dbReference type="CDD" id="cd02655">
    <property type="entry name" value="RNAP_beta'_C"/>
    <property type="match status" value="1"/>
</dbReference>
<evidence type="ECO:0000313" key="3">
    <source>
        <dbReference type="EMBL" id="CAI8040163.1"/>
    </source>
</evidence>
<keyword evidence="3" id="KW-0804">Transcription</keyword>
<protein>
    <recommendedName>
        <fullName evidence="1">DNA-directed RNA polymerase</fullName>
        <ecNumber evidence="1">2.7.7.6</ecNumber>
    </recommendedName>
</protein>
<name>A0AA35WZY2_GEOBA</name>
<dbReference type="GO" id="GO:0003677">
    <property type="term" value="F:DNA binding"/>
    <property type="evidence" value="ECO:0007669"/>
    <property type="project" value="InterPro"/>
</dbReference>
<dbReference type="Pfam" id="PF04998">
    <property type="entry name" value="RNA_pol_Rpb1_5"/>
    <property type="match status" value="1"/>
</dbReference>
<dbReference type="SUPFAM" id="SSF64484">
    <property type="entry name" value="beta and beta-prime subunits of DNA dependent RNA-polymerase"/>
    <property type="match status" value="1"/>
</dbReference>
<accession>A0AA35WZY2</accession>
<proteinExistence type="predicted"/>
<comment type="caution">
    <text evidence="3">The sequence shown here is derived from an EMBL/GenBank/DDBJ whole genome shotgun (WGS) entry which is preliminary data.</text>
</comment>
<dbReference type="PANTHER" id="PTHR48443">
    <property type="entry name" value="DNA-DIRECTED RNA POLYMERASE SUBUNIT BETA"/>
    <property type="match status" value="1"/>
</dbReference>
<evidence type="ECO:0000313" key="4">
    <source>
        <dbReference type="Proteomes" id="UP001174909"/>
    </source>
</evidence>
<dbReference type="EC" id="2.7.7.6" evidence="1"/>
<dbReference type="Gene3D" id="1.10.150.390">
    <property type="match status" value="1"/>
</dbReference>